<dbReference type="Proteomes" id="UP000296049">
    <property type="component" value="Unassembled WGS sequence"/>
</dbReference>
<sequence>MTEKEINQSSCQEGTKRDNYNYTLLPLVQANKNHNQICSAVFSPDFLQLNRTRLSRGNQVMQAARDTNARRAVKGSRYLSPLLLALTSQILSNPKAEETAAKPRMLPAMPTWRGREEAQHRGKGQLEGTSTRKGNENHVLHVAAKASPVTCAQLPQPHDLPSQSTTHTAAASTTAARGQKLRQGCPARRSIQIARKVWTPDHARVVSAWAWCWTRWQFRCVSRKKIQQPKEMAWWQFCCVIRKKIQQPKEMAPGAHLLTSTVALLTIQSPQGGELSEGWPQGGLCEATVRGFQPEQKQHPPCLGVMVFLLSDEILAGAGCNGKPHLLQNHCMKTTPHRKNSIRSRHVSYRFPDLTHAPGAGTSPAAADVPPRLKPAQFEQQQDYSHAGCNTDCEGCSAPCRAHAEIIFPQEDWDPSQPLVQPLHHDDLADLPTVYHLLFVREDWGKIKRLDECKRHKSLDGTTSVSEIVLSSPAVQKCCSEARDF</sequence>
<evidence type="ECO:0000256" key="1">
    <source>
        <dbReference type="SAM" id="MobiDB-lite"/>
    </source>
</evidence>
<evidence type="ECO:0000313" key="2">
    <source>
        <dbReference type="EMBL" id="EOB00836.1"/>
    </source>
</evidence>
<protein>
    <submittedName>
        <fullName evidence="2">Uncharacterized protein</fullName>
    </submittedName>
</protein>
<proteinExistence type="predicted"/>
<feature type="region of interest" description="Disordered" evidence="1">
    <location>
        <begin position="113"/>
        <end position="135"/>
    </location>
</feature>
<reference evidence="3" key="1">
    <citation type="journal article" date="2013" name="Nat. Genet.">
        <title>The duck genome and transcriptome provide insight into an avian influenza virus reservoir species.</title>
        <authorList>
            <person name="Huang Y."/>
            <person name="Li Y."/>
            <person name="Burt D.W."/>
            <person name="Chen H."/>
            <person name="Zhang Y."/>
            <person name="Qian W."/>
            <person name="Kim H."/>
            <person name="Gan S."/>
            <person name="Zhao Y."/>
            <person name="Li J."/>
            <person name="Yi K."/>
            <person name="Feng H."/>
            <person name="Zhu P."/>
            <person name="Li B."/>
            <person name="Liu Q."/>
            <person name="Fairley S."/>
            <person name="Magor K.E."/>
            <person name="Du Z."/>
            <person name="Hu X."/>
            <person name="Goodman L."/>
            <person name="Tafer H."/>
            <person name="Vignal A."/>
            <person name="Lee T."/>
            <person name="Kim K.W."/>
            <person name="Sheng Z."/>
            <person name="An Y."/>
            <person name="Searle S."/>
            <person name="Herrero J."/>
            <person name="Groenen M.A."/>
            <person name="Crooijmans R.P."/>
            <person name="Faraut T."/>
            <person name="Cai Q."/>
            <person name="Webster R.G."/>
            <person name="Aldridge J.R."/>
            <person name="Warren W.C."/>
            <person name="Bartschat S."/>
            <person name="Kehr S."/>
            <person name="Marz M."/>
            <person name="Stadler P.F."/>
            <person name="Smith J."/>
            <person name="Kraus R.H."/>
            <person name="Zhao Y."/>
            <person name="Ren L."/>
            <person name="Fei J."/>
            <person name="Morisson M."/>
            <person name="Kaiser P."/>
            <person name="Griffin D.K."/>
            <person name="Rao M."/>
            <person name="Pitel F."/>
            <person name="Wang J."/>
            <person name="Li N."/>
        </authorList>
    </citation>
    <scope>NUCLEOTIDE SEQUENCE [LARGE SCALE GENOMIC DNA]</scope>
</reference>
<evidence type="ECO:0000313" key="3">
    <source>
        <dbReference type="Proteomes" id="UP000296049"/>
    </source>
</evidence>
<accession>R0JTQ8</accession>
<dbReference type="AlphaFoldDB" id="R0JTQ8"/>
<name>R0JTQ8_ANAPL</name>
<gene>
    <name evidence="2" type="ORF">Anapl_05249</name>
</gene>
<organism evidence="2 3">
    <name type="scientific">Anas platyrhynchos</name>
    <name type="common">Mallard</name>
    <name type="synonym">Anas boschas</name>
    <dbReference type="NCBI Taxonomy" id="8839"/>
    <lineage>
        <taxon>Eukaryota</taxon>
        <taxon>Metazoa</taxon>
        <taxon>Chordata</taxon>
        <taxon>Craniata</taxon>
        <taxon>Vertebrata</taxon>
        <taxon>Euteleostomi</taxon>
        <taxon>Archelosauria</taxon>
        <taxon>Archosauria</taxon>
        <taxon>Dinosauria</taxon>
        <taxon>Saurischia</taxon>
        <taxon>Theropoda</taxon>
        <taxon>Coelurosauria</taxon>
        <taxon>Aves</taxon>
        <taxon>Neognathae</taxon>
        <taxon>Galloanserae</taxon>
        <taxon>Anseriformes</taxon>
        <taxon>Anatidae</taxon>
        <taxon>Anatinae</taxon>
        <taxon>Anas</taxon>
    </lineage>
</organism>
<feature type="region of interest" description="Disordered" evidence="1">
    <location>
        <begin position="152"/>
        <end position="184"/>
    </location>
</feature>
<feature type="compositionally biased region" description="Low complexity" evidence="1">
    <location>
        <begin position="164"/>
        <end position="176"/>
    </location>
</feature>
<dbReference type="EMBL" id="KB743153">
    <property type="protein sequence ID" value="EOB00836.1"/>
    <property type="molecule type" value="Genomic_DNA"/>
</dbReference>
<keyword evidence="3" id="KW-1185">Reference proteome</keyword>